<reference evidence="2" key="1">
    <citation type="submission" date="2022-11" db="EMBL/GenBank/DDBJ databases">
        <title>Centuries of genome instability and evolution in soft-shell clam transmissible cancer (bioRxiv).</title>
        <authorList>
            <person name="Hart S.F.M."/>
            <person name="Yonemitsu M.A."/>
            <person name="Giersch R.M."/>
            <person name="Beal B.F."/>
            <person name="Arriagada G."/>
            <person name="Davis B.W."/>
            <person name="Ostrander E.A."/>
            <person name="Goff S.P."/>
            <person name="Metzger M.J."/>
        </authorList>
    </citation>
    <scope>NUCLEOTIDE SEQUENCE</scope>
    <source>
        <strain evidence="2">MELC-2E11</strain>
        <tissue evidence="2">Siphon/mantle</tissue>
    </source>
</reference>
<feature type="region of interest" description="Disordered" evidence="1">
    <location>
        <begin position="131"/>
        <end position="151"/>
    </location>
</feature>
<keyword evidence="3" id="KW-1185">Reference proteome</keyword>
<evidence type="ECO:0000313" key="3">
    <source>
        <dbReference type="Proteomes" id="UP001164746"/>
    </source>
</evidence>
<feature type="non-terminal residue" evidence="2">
    <location>
        <position position="1"/>
    </location>
</feature>
<protein>
    <submittedName>
        <fullName evidence="2">Uncharacterized protein</fullName>
    </submittedName>
</protein>
<dbReference type="EMBL" id="CP111017">
    <property type="protein sequence ID" value="WAR08152.1"/>
    <property type="molecule type" value="Genomic_DNA"/>
</dbReference>
<feature type="non-terminal residue" evidence="2">
    <location>
        <position position="461"/>
    </location>
</feature>
<proteinExistence type="predicted"/>
<evidence type="ECO:0000256" key="1">
    <source>
        <dbReference type="SAM" id="MobiDB-lite"/>
    </source>
</evidence>
<evidence type="ECO:0000313" key="2">
    <source>
        <dbReference type="EMBL" id="WAR08152.1"/>
    </source>
</evidence>
<feature type="compositionally biased region" description="Gly residues" evidence="1">
    <location>
        <begin position="28"/>
        <end position="37"/>
    </location>
</feature>
<feature type="region of interest" description="Disordered" evidence="1">
    <location>
        <begin position="28"/>
        <end position="56"/>
    </location>
</feature>
<organism evidence="2 3">
    <name type="scientific">Mya arenaria</name>
    <name type="common">Soft-shell clam</name>
    <dbReference type="NCBI Taxonomy" id="6604"/>
    <lineage>
        <taxon>Eukaryota</taxon>
        <taxon>Metazoa</taxon>
        <taxon>Spiralia</taxon>
        <taxon>Lophotrochozoa</taxon>
        <taxon>Mollusca</taxon>
        <taxon>Bivalvia</taxon>
        <taxon>Autobranchia</taxon>
        <taxon>Heteroconchia</taxon>
        <taxon>Euheterodonta</taxon>
        <taxon>Imparidentia</taxon>
        <taxon>Neoheterodontei</taxon>
        <taxon>Myida</taxon>
        <taxon>Myoidea</taxon>
        <taxon>Myidae</taxon>
        <taxon>Mya</taxon>
    </lineage>
</organism>
<sequence length="461" mass="50502">GGVLHLEAAHTLTVDGYIKAKSYDTGSNTGGASGGSAGRSHTGHIQAIGGSGDLIHGGGGGSGGRIALYHSQHHTIPKYRGYFDVYGGSPGTHAEAGSSGTAYIQDDERSYKFQKKQKYGMRVTGLTSPLTALSTARPPPTQQLRDTQKEDVESNEPIYDCYCHYCNWRYPYTNAPTYYCLHHLFDQTLHSHADDYNMAWACTATVTITLAVPTYMYIIKSRSTLWPHTIPSLRYLAMLLLFKPHSRAYVDLPVGKIAAKFEFFYLAMRTGHAHLGFRPKNSYTDAVSMFAGKVVGDKTGYFHIGYNQDVTVNSTDFDVPFNTHVYEKGHITYPPRNFFYKTKLLSSGKVSGIEDLYVFKEGHVAIDRNGSLATSHSPATVLLLVEVELVMVAVEAEALVLARLALGDLYFGDHPHGNQMIYKTLGGAGGGYLEIKSRHVDIDGLVVANGNAPDTSFDRGF</sequence>
<gene>
    <name evidence="2" type="ORF">MAR_018110</name>
</gene>
<accession>A0ABY7EDQ2</accession>
<dbReference type="Proteomes" id="UP001164746">
    <property type="component" value="Chromosome 6"/>
</dbReference>
<name>A0ABY7EDQ2_MYAAR</name>